<accession>A0ABV3STI5</accession>
<dbReference type="EMBL" id="JBDPGJ010000014">
    <property type="protein sequence ID" value="MEX0409776.1"/>
    <property type="molecule type" value="Genomic_DNA"/>
</dbReference>
<keyword evidence="2" id="KW-1185">Reference proteome</keyword>
<evidence type="ECO:0000313" key="2">
    <source>
        <dbReference type="Proteomes" id="UP001556692"/>
    </source>
</evidence>
<proteinExistence type="predicted"/>
<reference evidence="1 2" key="1">
    <citation type="submission" date="2024-05" db="EMBL/GenBank/DDBJ databases">
        <authorList>
            <person name="Jiang F."/>
        </authorList>
    </citation>
    <scope>NUCLEOTIDE SEQUENCE [LARGE SCALE GENOMIC DNA]</scope>
    <source>
        <strain evidence="1 2">LZ166</strain>
    </source>
</reference>
<dbReference type="RefSeq" id="WP_367957643.1">
    <property type="nucleotide sequence ID" value="NZ_JBDPGJ010000014.1"/>
</dbReference>
<dbReference type="Proteomes" id="UP001556692">
    <property type="component" value="Unassembled WGS sequence"/>
</dbReference>
<gene>
    <name evidence="1" type="ORF">ABGN05_29560</name>
</gene>
<comment type="caution">
    <text evidence="1">The sequence shown here is derived from an EMBL/GenBank/DDBJ whole genome shotgun (WGS) entry which is preliminary data.</text>
</comment>
<protein>
    <submittedName>
        <fullName evidence="1">Uncharacterized protein</fullName>
    </submittedName>
</protein>
<organism evidence="1 2">
    <name type="scientific">Aquibium pacificus</name>
    <dbReference type="NCBI Taxonomy" id="3153579"/>
    <lineage>
        <taxon>Bacteria</taxon>
        <taxon>Pseudomonadati</taxon>
        <taxon>Pseudomonadota</taxon>
        <taxon>Alphaproteobacteria</taxon>
        <taxon>Hyphomicrobiales</taxon>
        <taxon>Phyllobacteriaceae</taxon>
        <taxon>Aquibium</taxon>
    </lineage>
</organism>
<evidence type="ECO:0000313" key="1">
    <source>
        <dbReference type="EMBL" id="MEX0409776.1"/>
    </source>
</evidence>
<name>A0ABV3STI5_9HYPH</name>
<sequence length="350" mass="39327">MGPLASQFFATIQRGTVSKAELDQFAGISPSEIALTSHERQLYQDILLKVSNDDDAAAQSRRLSVLLILKVAELLGREPKPDEVRWILYAGCDDQGRKLELDSSALEAQRQRWWVYHANDLSHVALESLLKFALDNLGNFPTGTTLARLIPLCAGQIIDSADVASTNWNGLVEAIEPADNAFDRANEYSDWSLSQELVRSAGRSDEKVCTPELAWKAIRLLATLHKRIKSEERDVAAELARFDPDAFRSLLSEVKFLDKNATENLDDLLGKLIEERVIRRHLWVALRKFRYQRDYTFLIEMDEGRLRLREKDGPVFTNPRLGPAITFVKDIHLVGGQGLTDDGVEAVGSQ</sequence>